<protein>
    <submittedName>
        <fullName evidence="2">Carbohydrate sulfotransferase 1-like</fullName>
    </submittedName>
</protein>
<keyword evidence="1" id="KW-1185">Reference proteome</keyword>
<reference evidence="2" key="1">
    <citation type="submission" date="2025-08" db="UniProtKB">
        <authorList>
            <consortium name="RefSeq"/>
        </authorList>
    </citation>
    <scope>IDENTIFICATION</scope>
    <source>
        <tissue evidence="2">Testes</tissue>
    </source>
</reference>
<gene>
    <name evidence="2" type="primary">LOC102805897</name>
</gene>
<proteinExistence type="predicted"/>
<dbReference type="SUPFAM" id="SSF52540">
    <property type="entry name" value="P-loop containing nucleoside triphosphate hydrolases"/>
    <property type="match status" value="1"/>
</dbReference>
<name>A0ABM0MC90_SACKO</name>
<dbReference type="InterPro" id="IPR051135">
    <property type="entry name" value="Gal/GlcNAc/GalNAc_ST"/>
</dbReference>
<evidence type="ECO:0000313" key="2">
    <source>
        <dbReference type="RefSeq" id="XP_006817631.1"/>
    </source>
</evidence>
<dbReference type="Gene3D" id="3.40.50.300">
    <property type="entry name" value="P-loop containing nucleotide triphosphate hydrolases"/>
    <property type="match status" value="1"/>
</dbReference>
<evidence type="ECO:0000313" key="1">
    <source>
        <dbReference type="Proteomes" id="UP000694865"/>
    </source>
</evidence>
<sequence>MTIDEMMELCRGYVDVEIPSEHEVITVTQDEAEMLETARLQDLEQPEILVARNLATEFPQHERKVHAILMGSFRGGSSFVAELFNSNSDFFYSYEPGRTLVTCMRKFDEPFSLYRPRHIQMIENIFRCNFTYDVMECYASDLETSNWRKRTREIPLLTTKNLCSEEWKNKYGSYVNGCAIINTDMLTDLCQQRKHVIIKSIRLYDLNDVMALMRDPTLNVHVIHLIRDPRGKAPSWMDRRVVQKEHYDTDDLTDEFVGNMSKYCEVALENLIVGLSMTDVFRDRYKAVRYEDVALSPHEMASDIYDFLNLPMPDNVTKWIDRNTKSYAGGPFDTSRDSAKAALSWKQTLSPDAIQRIEEIPPCREFMAIAGYRPVFELEELLDENNTFLDYFPPGYIPNLGFKQESYKHIYWTP</sequence>
<dbReference type="RefSeq" id="XP_006817631.1">
    <property type="nucleotide sequence ID" value="XM_006817568.1"/>
</dbReference>
<dbReference type="GeneID" id="102805897"/>
<dbReference type="Proteomes" id="UP000694865">
    <property type="component" value="Unplaced"/>
</dbReference>
<dbReference type="Pfam" id="PF13469">
    <property type="entry name" value="Sulfotransfer_3"/>
    <property type="match status" value="1"/>
</dbReference>
<dbReference type="PANTHER" id="PTHR10704">
    <property type="entry name" value="CARBOHYDRATE SULFOTRANSFERASE"/>
    <property type="match status" value="1"/>
</dbReference>
<accession>A0ABM0MC90</accession>
<dbReference type="PANTHER" id="PTHR10704:SF71">
    <property type="entry name" value="CARBOHYDRATE SULFOTRANSFERASE 1-LIKE"/>
    <property type="match status" value="1"/>
</dbReference>
<organism evidence="1 2">
    <name type="scientific">Saccoglossus kowalevskii</name>
    <name type="common">Acorn worm</name>
    <dbReference type="NCBI Taxonomy" id="10224"/>
    <lineage>
        <taxon>Eukaryota</taxon>
        <taxon>Metazoa</taxon>
        <taxon>Hemichordata</taxon>
        <taxon>Enteropneusta</taxon>
        <taxon>Harrimaniidae</taxon>
        <taxon>Saccoglossus</taxon>
    </lineage>
</organism>
<dbReference type="InterPro" id="IPR027417">
    <property type="entry name" value="P-loop_NTPase"/>
</dbReference>